<dbReference type="SMART" id="SM00530">
    <property type="entry name" value="HTH_XRE"/>
    <property type="match status" value="1"/>
</dbReference>
<dbReference type="AlphaFoldDB" id="A0A941IT39"/>
<keyword evidence="3" id="KW-1185">Reference proteome</keyword>
<protein>
    <submittedName>
        <fullName evidence="2">Helix-turn-helix domain-containing protein</fullName>
    </submittedName>
</protein>
<gene>
    <name evidence="2" type="ORF">KDL01_38745</name>
</gene>
<dbReference type="InterPro" id="IPR010982">
    <property type="entry name" value="Lambda_DNA-bd_dom_sf"/>
</dbReference>
<proteinExistence type="predicted"/>
<comment type="caution">
    <text evidence="2">The sequence shown here is derived from an EMBL/GenBank/DDBJ whole genome shotgun (WGS) entry which is preliminary data.</text>
</comment>
<dbReference type="GO" id="GO:0003677">
    <property type="term" value="F:DNA binding"/>
    <property type="evidence" value="ECO:0007669"/>
    <property type="project" value="InterPro"/>
</dbReference>
<dbReference type="Pfam" id="PF13560">
    <property type="entry name" value="HTH_31"/>
    <property type="match status" value="1"/>
</dbReference>
<dbReference type="CDD" id="cd00093">
    <property type="entry name" value="HTH_XRE"/>
    <property type="match status" value="1"/>
</dbReference>
<dbReference type="RefSeq" id="WP_212533703.1">
    <property type="nucleotide sequence ID" value="NZ_JAGSOG010000407.1"/>
</dbReference>
<dbReference type="Gene3D" id="1.10.260.40">
    <property type="entry name" value="lambda repressor-like DNA-binding domains"/>
    <property type="match status" value="1"/>
</dbReference>
<evidence type="ECO:0000313" key="3">
    <source>
        <dbReference type="Proteomes" id="UP000675781"/>
    </source>
</evidence>
<evidence type="ECO:0000313" key="2">
    <source>
        <dbReference type="EMBL" id="MBR7839264.1"/>
    </source>
</evidence>
<organism evidence="2 3">
    <name type="scientific">Actinospica durhamensis</name>
    <dbReference type="NCBI Taxonomy" id="1508375"/>
    <lineage>
        <taxon>Bacteria</taxon>
        <taxon>Bacillati</taxon>
        <taxon>Actinomycetota</taxon>
        <taxon>Actinomycetes</taxon>
        <taxon>Catenulisporales</taxon>
        <taxon>Actinospicaceae</taxon>
        <taxon>Actinospica</taxon>
    </lineage>
</organism>
<sequence length="232" mass="26710">MPFRASWTQRALADELMETRTSRGLSIRDVAESIAPKWHNSKVSRIESARTKVSAADVRALGAVYEVDDETIARWVEMARDSITDAWWERYERWLTPTFIEFLAYENEAARAWSVQHMFMPGLLQTPDYIRALHTVGPIRDPGRNDAEYEVRIRRQRRLTEPDPLTFNALLAESALHWQFGSRAIMHAQLRHVREISELENVSVRVVPFARPVTIYPTDMFEPGSTGLIPGC</sequence>
<accession>A0A941IT39</accession>
<name>A0A941IT39_9ACTN</name>
<feature type="domain" description="HTH cro/C1-type" evidence="1">
    <location>
        <begin position="15"/>
        <end position="72"/>
    </location>
</feature>
<dbReference type="EMBL" id="JAGSOG010000407">
    <property type="protein sequence ID" value="MBR7839264.1"/>
    <property type="molecule type" value="Genomic_DNA"/>
</dbReference>
<reference evidence="2" key="1">
    <citation type="submission" date="2021-04" db="EMBL/GenBank/DDBJ databases">
        <title>Genome based classification of Actinospica acidithermotolerans sp. nov., an actinobacterium isolated from an Indonesian hot spring.</title>
        <authorList>
            <person name="Kusuma A.B."/>
            <person name="Putra K.E."/>
            <person name="Nafisah S."/>
            <person name="Loh J."/>
            <person name="Nouioui I."/>
            <person name="Goodfellow M."/>
        </authorList>
    </citation>
    <scope>NUCLEOTIDE SEQUENCE</scope>
    <source>
        <strain evidence="2">CSCA 57</strain>
    </source>
</reference>
<dbReference type="SUPFAM" id="SSF47413">
    <property type="entry name" value="lambda repressor-like DNA-binding domains"/>
    <property type="match status" value="1"/>
</dbReference>
<evidence type="ECO:0000259" key="1">
    <source>
        <dbReference type="SMART" id="SM00530"/>
    </source>
</evidence>
<dbReference type="InterPro" id="IPR043917">
    <property type="entry name" value="DUF5753"/>
</dbReference>
<dbReference type="Proteomes" id="UP000675781">
    <property type="component" value="Unassembled WGS sequence"/>
</dbReference>
<dbReference type="InterPro" id="IPR001387">
    <property type="entry name" value="Cro/C1-type_HTH"/>
</dbReference>
<dbReference type="Pfam" id="PF19054">
    <property type="entry name" value="DUF5753"/>
    <property type="match status" value="1"/>
</dbReference>